<protein>
    <submittedName>
        <fullName evidence="2">BtrH N-terminal domain-containing protein</fullName>
    </submittedName>
</protein>
<proteinExistence type="predicted"/>
<dbReference type="EMBL" id="CP141261">
    <property type="protein sequence ID" value="WRL64894.1"/>
    <property type="molecule type" value="Genomic_DNA"/>
</dbReference>
<name>A0ABZ1B683_9ACTN</name>
<evidence type="ECO:0000313" key="3">
    <source>
        <dbReference type="Proteomes" id="UP001324287"/>
    </source>
</evidence>
<reference evidence="2 3" key="1">
    <citation type="submission" date="2023-12" db="EMBL/GenBank/DDBJ databases">
        <title>Blastococcus brunescens sp. nov., an actonobacterium isolated from sandstone collected in sahara desert.</title>
        <authorList>
            <person name="Gtari M."/>
            <person name="Ghodhbane F."/>
        </authorList>
    </citation>
    <scope>NUCLEOTIDE SEQUENCE [LARGE SCALE GENOMIC DNA]</scope>
    <source>
        <strain evidence="2 3">BMG 8361</strain>
    </source>
</reference>
<feature type="domain" description="Butirosin biosynthesis protein H N-terminal" evidence="1">
    <location>
        <begin position="65"/>
        <end position="192"/>
    </location>
</feature>
<evidence type="ECO:0000259" key="1">
    <source>
        <dbReference type="Pfam" id="PF14399"/>
    </source>
</evidence>
<accession>A0ABZ1B683</accession>
<gene>
    <name evidence="2" type="ORF">U6N30_03920</name>
</gene>
<dbReference type="Proteomes" id="UP001324287">
    <property type="component" value="Chromosome"/>
</dbReference>
<evidence type="ECO:0000313" key="2">
    <source>
        <dbReference type="EMBL" id="WRL64894.1"/>
    </source>
</evidence>
<organism evidence="2 3">
    <name type="scientific">Blastococcus brunescens</name>
    <dbReference type="NCBI Taxonomy" id="1564165"/>
    <lineage>
        <taxon>Bacteria</taxon>
        <taxon>Bacillati</taxon>
        <taxon>Actinomycetota</taxon>
        <taxon>Actinomycetes</taxon>
        <taxon>Geodermatophilales</taxon>
        <taxon>Geodermatophilaceae</taxon>
        <taxon>Blastococcus</taxon>
    </lineage>
</organism>
<sequence length="318" mass="33653">MTSHKHLKSAVRARMARTGERYTTAHRHLTGSPAATDPGLVPGYRHFGGGRSHDSALLTHLLEAVGVTAAHDGEPLDEPMTAGLAGGIGFMYFSFSYAGHVPTMTIVPRIHPRPFLIGALERTGIRHQVSETTSAAKAARGLDAALGAGRPALVTVDRAGLGHQVWADSITGSDPYDVVVAGRHGDVALLDDDALAPIGVPVDVLASARAAHRASRHRMVVVESAGAPVDLTRAVRASIAVTVHDLTEDVMPGNFAGNFGLRGLTRWADALADRRTRTGWAQLFDSGPAFGHAMRRLHDCLTFDHSSPARCGRSTPTT</sequence>
<dbReference type="Pfam" id="PF14399">
    <property type="entry name" value="BtrH_N"/>
    <property type="match status" value="1"/>
</dbReference>
<keyword evidence="3" id="KW-1185">Reference proteome</keyword>
<dbReference type="InterPro" id="IPR026935">
    <property type="entry name" value="BtrH_N"/>
</dbReference>
<dbReference type="RefSeq" id="WP_324276218.1">
    <property type="nucleotide sequence ID" value="NZ_CP141261.1"/>
</dbReference>